<gene>
    <name evidence="1" type="ORF">DILT_LOCUS4778</name>
</gene>
<dbReference type="EMBL" id="UYRU01046092">
    <property type="protein sequence ID" value="VDN08947.1"/>
    <property type="molecule type" value="Genomic_DNA"/>
</dbReference>
<dbReference type="Proteomes" id="UP000281553">
    <property type="component" value="Unassembled WGS sequence"/>
</dbReference>
<name>A0A3P7LAT4_DIBLA</name>
<protein>
    <submittedName>
        <fullName evidence="1">Uncharacterized protein</fullName>
    </submittedName>
</protein>
<dbReference type="AlphaFoldDB" id="A0A3P7LAT4"/>
<keyword evidence="2" id="KW-1185">Reference proteome</keyword>
<accession>A0A3P7LAT4</accession>
<reference evidence="1 2" key="1">
    <citation type="submission" date="2018-11" db="EMBL/GenBank/DDBJ databases">
        <authorList>
            <consortium name="Pathogen Informatics"/>
        </authorList>
    </citation>
    <scope>NUCLEOTIDE SEQUENCE [LARGE SCALE GENOMIC DNA]</scope>
</reference>
<evidence type="ECO:0000313" key="1">
    <source>
        <dbReference type="EMBL" id="VDN08947.1"/>
    </source>
</evidence>
<proteinExistence type="predicted"/>
<evidence type="ECO:0000313" key="2">
    <source>
        <dbReference type="Proteomes" id="UP000281553"/>
    </source>
</evidence>
<organism evidence="1 2">
    <name type="scientific">Dibothriocephalus latus</name>
    <name type="common">Fish tapeworm</name>
    <name type="synonym">Diphyllobothrium latum</name>
    <dbReference type="NCBI Taxonomy" id="60516"/>
    <lineage>
        <taxon>Eukaryota</taxon>
        <taxon>Metazoa</taxon>
        <taxon>Spiralia</taxon>
        <taxon>Lophotrochozoa</taxon>
        <taxon>Platyhelminthes</taxon>
        <taxon>Cestoda</taxon>
        <taxon>Eucestoda</taxon>
        <taxon>Diphyllobothriidea</taxon>
        <taxon>Diphyllobothriidae</taxon>
        <taxon>Dibothriocephalus</taxon>
    </lineage>
</organism>
<sequence length="102" mass="11444">MHPSGQWSLTGSAYACRRVIRCRTRNQLCGICDWPFPEIENSGREVLPKFASMRAGHNMGAKALQAKGVIRQRLNLGSKWLLGATTPRPMWCLTRALKSRSC</sequence>